<dbReference type="GO" id="GO:0034472">
    <property type="term" value="P:snRNA 3'-end processing"/>
    <property type="evidence" value="ECO:0007669"/>
    <property type="project" value="TreeGrafter"/>
</dbReference>
<dbReference type="Pfam" id="PF16661">
    <property type="entry name" value="Lactamase_B_6"/>
    <property type="match status" value="1"/>
</dbReference>
<dbReference type="GO" id="GO:0005737">
    <property type="term" value="C:cytoplasm"/>
    <property type="evidence" value="ECO:0007669"/>
    <property type="project" value="UniProtKB-SubCell"/>
</dbReference>
<comment type="similarity">
    <text evidence="3">Belongs to the metallo-beta-lactamase superfamily. RNA-metabolizing metallo-beta-lactamase-like family. INTS9 subfamily.</text>
</comment>
<dbReference type="Gene3D" id="3.40.50.10890">
    <property type="match status" value="1"/>
</dbReference>
<evidence type="ECO:0000259" key="6">
    <source>
        <dbReference type="SMART" id="SM01027"/>
    </source>
</evidence>
<comment type="subcellular location">
    <subcellularLocation>
        <location evidence="2">Cytoplasm</location>
    </subcellularLocation>
    <subcellularLocation>
        <location evidence="1">Nucleus</location>
    </subcellularLocation>
</comment>
<evidence type="ECO:0000256" key="1">
    <source>
        <dbReference type="ARBA" id="ARBA00004123"/>
    </source>
</evidence>
<dbReference type="Pfam" id="PF10996">
    <property type="entry name" value="Beta-Casp"/>
    <property type="match status" value="1"/>
</dbReference>
<dbReference type="WBParaSite" id="SMUV_0000242201-mRNA-1">
    <property type="protein sequence ID" value="SMUV_0000242201-mRNA-1"/>
    <property type="gene ID" value="SMUV_0000242201"/>
</dbReference>
<evidence type="ECO:0000256" key="3">
    <source>
        <dbReference type="ARBA" id="ARBA00006861"/>
    </source>
</evidence>
<dbReference type="SMART" id="SM01027">
    <property type="entry name" value="Beta-Casp"/>
    <property type="match status" value="1"/>
</dbReference>
<dbReference type="STRING" id="451379.A0A0N5ADZ1"/>
<dbReference type="SUPFAM" id="SSF56281">
    <property type="entry name" value="Metallo-hydrolase/oxidoreductase"/>
    <property type="match status" value="1"/>
</dbReference>
<dbReference type="InterPro" id="IPR027074">
    <property type="entry name" value="Integrator_9su"/>
</dbReference>
<keyword evidence="7" id="KW-1185">Reference proteome</keyword>
<dbReference type="InterPro" id="IPR036866">
    <property type="entry name" value="RibonucZ/Hydroxyglut_hydro"/>
</dbReference>
<keyword evidence="4" id="KW-0963">Cytoplasm</keyword>
<organism evidence="7 8">
    <name type="scientific">Syphacia muris</name>
    <dbReference type="NCBI Taxonomy" id="451379"/>
    <lineage>
        <taxon>Eukaryota</taxon>
        <taxon>Metazoa</taxon>
        <taxon>Ecdysozoa</taxon>
        <taxon>Nematoda</taxon>
        <taxon>Chromadorea</taxon>
        <taxon>Rhabditida</taxon>
        <taxon>Spirurina</taxon>
        <taxon>Oxyuridomorpha</taxon>
        <taxon>Oxyuroidea</taxon>
        <taxon>Oxyuridae</taxon>
        <taxon>Syphacia</taxon>
    </lineage>
</organism>
<dbReference type="Proteomes" id="UP000046393">
    <property type="component" value="Unplaced"/>
</dbReference>
<evidence type="ECO:0000256" key="5">
    <source>
        <dbReference type="ARBA" id="ARBA00023242"/>
    </source>
</evidence>
<evidence type="ECO:0000256" key="2">
    <source>
        <dbReference type="ARBA" id="ARBA00004496"/>
    </source>
</evidence>
<keyword evidence="5" id="KW-0539">Nucleus</keyword>
<accession>A0A0N5ADZ1</accession>
<dbReference type="GO" id="GO:0032039">
    <property type="term" value="C:integrator complex"/>
    <property type="evidence" value="ECO:0007669"/>
    <property type="project" value="InterPro"/>
</dbReference>
<dbReference type="AlphaFoldDB" id="A0A0N5ADZ1"/>
<reference evidence="8" key="1">
    <citation type="submission" date="2017-02" db="UniProtKB">
        <authorList>
            <consortium name="WormBaseParasite"/>
        </authorList>
    </citation>
    <scope>IDENTIFICATION</scope>
</reference>
<feature type="domain" description="Beta-Casp" evidence="6">
    <location>
        <begin position="277"/>
        <end position="406"/>
    </location>
</feature>
<name>A0A0N5ADZ1_9BILA</name>
<dbReference type="InterPro" id="IPR022712">
    <property type="entry name" value="Beta_Casp"/>
</dbReference>
<sequence length="579" mass="65600">MRIARTSFSWQTHRPCILLQWPSATILLDCAADFSTLSSFMPVKLYAGPRLNKFPNYRSNVPNLRRHGDEVFVDSSVEVHPVSLDKSILETVDVILISNCMSLFTLPFISECEGFRGLIYTTAPVLELGRLMGHEFLDFIEADDRTPANDDWKLQKIYNNFTNKPTSNPQDWRPFYTLEQFESALKKVDIVSYRDLINLHSVVEITAYSSGYSIGSCNWVIRTETEKCFSYTVTLSVFVGIELNIIQMKVYNVCAVAVDALKKNGSVLMPVSPTGTIYDLLEVIAHQMDQHNVSQDVPIYFISPVAKETLAFSSIAMEWLSEKKQEYFYLPDQAFAHGKMLKSGRLKVYDTSHGTFSRQMRTPCVIFCGHPSLRLGDAVNFLEMWGSDARNAIIMTDPDYPLGDVYGPYRNLAIRAFFYPIDTRLDYTQLNSAIVSDLAPKLLVLPEEPRLMFHCGDTVNIPSIVKRKRIIITPEHFPDLTFRSQKTSNGLGMAVLDGYLSAYDNNFVLSPCTGPNRIRPRLVGSIDADILVKMLREPKLSAEIKILDEGYRTQVLCDSEDGRHRIFKVLSSCLKKICS</sequence>
<dbReference type="PANTHER" id="PTHR46094">
    <property type="entry name" value="INTEGRATOR COMPLEX SUBUNIT 9"/>
    <property type="match status" value="1"/>
</dbReference>
<protein>
    <submittedName>
        <fullName evidence="8">Beta-Casp domain-containing protein</fullName>
    </submittedName>
</protein>
<proteinExistence type="inferred from homology"/>
<evidence type="ECO:0000313" key="8">
    <source>
        <dbReference type="WBParaSite" id="SMUV_0000242201-mRNA-1"/>
    </source>
</evidence>
<dbReference type="InterPro" id="IPR001279">
    <property type="entry name" value="Metallo-B-lactamas"/>
</dbReference>
<dbReference type="PANTHER" id="PTHR46094:SF1">
    <property type="entry name" value="INTEGRATOR COMPLEX SUBUNIT 9"/>
    <property type="match status" value="1"/>
</dbReference>
<evidence type="ECO:0000313" key="7">
    <source>
        <dbReference type="Proteomes" id="UP000046393"/>
    </source>
</evidence>
<evidence type="ECO:0000256" key="4">
    <source>
        <dbReference type="ARBA" id="ARBA00022490"/>
    </source>
</evidence>
<dbReference type="Gene3D" id="3.60.15.10">
    <property type="entry name" value="Ribonuclease Z/Hydroxyacylglutathione hydrolase-like"/>
    <property type="match status" value="1"/>
</dbReference>